<dbReference type="Proteomes" id="UP001631969">
    <property type="component" value="Unassembled WGS sequence"/>
</dbReference>
<dbReference type="EMBL" id="JBJURJ010000001">
    <property type="protein sequence ID" value="MFM9326896.1"/>
    <property type="molecule type" value="Genomic_DNA"/>
</dbReference>
<organism evidence="1 2">
    <name type="scientific">Paenibacillus mesotrionivorans</name>
    <dbReference type="NCBI Taxonomy" id="3160968"/>
    <lineage>
        <taxon>Bacteria</taxon>
        <taxon>Bacillati</taxon>
        <taxon>Bacillota</taxon>
        <taxon>Bacilli</taxon>
        <taxon>Bacillales</taxon>
        <taxon>Paenibacillaceae</taxon>
        <taxon>Paenibacillus</taxon>
    </lineage>
</organism>
<evidence type="ECO:0000313" key="2">
    <source>
        <dbReference type="Proteomes" id="UP001631969"/>
    </source>
</evidence>
<name>A0ACC7NT91_9BACL</name>
<comment type="caution">
    <text evidence="1">The sequence shown here is derived from an EMBL/GenBank/DDBJ whole genome shotgun (WGS) entry which is preliminary data.</text>
</comment>
<protein>
    <submittedName>
        <fullName evidence="1">S-layer homology domain-containing protein</fullName>
    </submittedName>
</protein>
<evidence type="ECO:0000313" key="1">
    <source>
        <dbReference type="EMBL" id="MFM9326896.1"/>
    </source>
</evidence>
<gene>
    <name evidence="1" type="ORF">ACI1P1_01155</name>
</gene>
<keyword evidence="2" id="KW-1185">Reference proteome</keyword>
<sequence>MKKRATKAVIVLLTASLTLGTTAMAALNDTTAPQSTVQNAYTKPNLKFTDVPVSHWANKYITKLALLGIVDGKSVGIYDPSSSVTQEEVVTMLVRMMGLEQAAGELPAFASDLQVSDYAKKYLFMALEKGIISYPEESAVSGSGWGTRQASRDWVAKLVIRSIGKQAEANELANQATKFADDADISASTRGFINQAVALKIVDGLDDGTFKPAKSVTRAEMATFLSRTSPYMDSTDISGLGIVDSITDKAVVLGDDYGDQKTFGFTADTVFYGLNQSAPSTAQSLKQGNKLFIVVKDGSVLFAEVIEENGQAANILDGTLVSLDFNTSQVVMKSNGKEITAQIQIPLSIVDKDGKGLASSDLVPGTVLTLHRTGSKAKYTSITVKHIPLNKTAEGVIQSVNLTDKKITVRETDGSTATYPMATTVTYYAGAAGGDISAIKAKDKISFVINTDVLTEMTMLEAYEPPSDKGRITDIKEDKNYKYITIFSTSKGKPALYTFDNNLKVTIPGMEFTTFRDLEIDDEVKLILDDNNNVIEAIATSRALQTEYMNTVFSYDAKGKVLIVTNQAGKKELYELSDTTVFELYGTTTTFTLGTSNLTEGRKIDITASSEKKVKKISIVYNYQGTIAQVSPLARTITLKMGEQYLTLNLGTAVGIVIPNKSNPAITDLIVGEPVTIMLDSTGTNISMVEVSRTFLVYLANKSGSNRQLTLRDPLNGSTTLTLPYSTKIYNMNGQEITIDSMSNEDPYIMHYKGTTIEKVQAASVSRGNVLSVDAAAGKVTISEAGSAGRTLEVGTTAVVKRTSLSDTTLADLKAGDRVEAVKGQDGVYTIYTATSLVRKTDYYDTATNNLYVLRESLGESRNYPFHTKAYVHQGSISYSPASIPSGKTVTLYLINGKIVEVDIQS</sequence>
<proteinExistence type="predicted"/>
<reference evidence="1" key="1">
    <citation type="submission" date="2024-12" db="EMBL/GenBank/DDBJ databases">
        <authorList>
            <person name="Wu N."/>
        </authorList>
    </citation>
    <scope>NUCLEOTIDE SEQUENCE</scope>
    <source>
        <strain evidence="1">P15</strain>
    </source>
</reference>
<accession>A0ACC7NT91</accession>